<protein>
    <submittedName>
        <fullName evidence="3">Phenazine biosynthesis protein PhzF like</fullName>
    </submittedName>
</protein>
<dbReference type="Pfam" id="PF02567">
    <property type="entry name" value="PhzC-PhzF"/>
    <property type="match status" value="1"/>
</dbReference>
<reference evidence="3" key="1">
    <citation type="submission" date="2018-06" db="EMBL/GenBank/DDBJ databases">
        <authorList>
            <person name="Zhirakovskaya E."/>
        </authorList>
    </citation>
    <scope>NUCLEOTIDE SEQUENCE</scope>
</reference>
<dbReference type="GO" id="GO:0005737">
    <property type="term" value="C:cytoplasm"/>
    <property type="evidence" value="ECO:0007669"/>
    <property type="project" value="TreeGrafter"/>
</dbReference>
<comment type="similarity">
    <text evidence="1">Belongs to the PhzF family.</text>
</comment>
<organism evidence="3">
    <name type="scientific">hydrothermal vent metagenome</name>
    <dbReference type="NCBI Taxonomy" id="652676"/>
    <lineage>
        <taxon>unclassified sequences</taxon>
        <taxon>metagenomes</taxon>
        <taxon>ecological metagenomes</taxon>
    </lineage>
</organism>
<keyword evidence="2" id="KW-0413">Isomerase</keyword>
<dbReference type="PANTHER" id="PTHR13774">
    <property type="entry name" value="PHENAZINE BIOSYNTHESIS PROTEIN"/>
    <property type="match status" value="1"/>
</dbReference>
<dbReference type="PANTHER" id="PTHR13774:SF17">
    <property type="entry name" value="PHENAZINE BIOSYNTHESIS-LIKE DOMAIN-CONTAINING PROTEIN"/>
    <property type="match status" value="1"/>
</dbReference>
<name>A0A3B1C8F8_9ZZZZ</name>
<dbReference type="SUPFAM" id="SSF54506">
    <property type="entry name" value="Diaminopimelate epimerase-like"/>
    <property type="match status" value="1"/>
</dbReference>
<dbReference type="EMBL" id="UOGC01000102">
    <property type="protein sequence ID" value="VAX20234.1"/>
    <property type="molecule type" value="Genomic_DNA"/>
</dbReference>
<dbReference type="AlphaFoldDB" id="A0A3B1C8F8"/>
<proteinExistence type="inferred from homology"/>
<evidence type="ECO:0000256" key="1">
    <source>
        <dbReference type="ARBA" id="ARBA00008270"/>
    </source>
</evidence>
<accession>A0A3B1C8F8</accession>
<evidence type="ECO:0000313" key="3">
    <source>
        <dbReference type="EMBL" id="VAX20234.1"/>
    </source>
</evidence>
<gene>
    <name evidence="3" type="ORF">MNBD_NITROSPINAE01-288</name>
</gene>
<dbReference type="InterPro" id="IPR003719">
    <property type="entry name" value="Phenazine_PhzF-like"/>
</dbReference>
<dbReference type="PIRSF" id="PIRSF016184">
    <property type="entry name" value="PhzC_PhzF"/>
    <property type="match status" value="1"/>
</dbReference>
<dbReference type="NCBIfam" id="TIGR00654">
    <property type="entry name" value="PhzF_family"/>
    <property type="match status" value="1"/>
</dbReference>
<evidence type="ECO:0000256" key="2">
    <source>
        <dbReference type="ARBA" id="ARBA00023235"/>
    </source>
</evidence>
<dbReference type="Gene3D" id="3.10.310.10">
    <property type="entry name" value="Diaminopimelate Epimerase, Chain A, domain 1"/>
    <property type="match status" value="2"/>
</dbReference>
<dbReference type="GO" id="GO:0016853">
    <property type="term" value="F:isomerase activity"/>
    <property type="evidence" value="ECO:0007669"/>
    <property type="project" value="UniProtKB-KW"/>
</dbReference>
<sequence>MSSFPIFVADAFTDEAFCGNPAGVALLDEFPGDELLQKISAEINLSETAFLVKKNAGYDLRWFTPTTEVDLCGHATLASAHLLWEIGEVYKNSTIRFDTRSGPLFARLTKQGVNLDFPVTEVTEAQIPGKLADGLKIHDQPAVMKAGADYLVELPTQDDVLAVAPDFKTLAKVEMRGVIVTAKSNETDIDFVSRFFAPSAGINEDPVTGSAHCALASYWGEKLGKTEMTARQVSKRGGTLQISLDGDRVTLTGKAITTWRGEFLVR</sequence>